<sequence length="119" mass="13275">MLKHAVDECGALQRAAADAAADEAAGSKRQPGKVALRQREVFKQDEFDVGFLFGGLREQRREIGARGVLRLWRIVFHINTEYSTNGSARTTNKETTPEGCILKKPTHVIQCVYLSDNML</sequence>
<proteinExistence type="predicted"/>
<dbReference type="AlphaFoldDB" id="A0A645GQ20"/>
<gene>
    <name evidence="1" type="ORF">SDC9_175761</name>
</gene>
<protein>
    <submittedName>
        <fullName evidence="1">Uncharacterized protein</fullName>
    </submittedName>
</protein>
<accession>A0A645GQ20</accession>
<comment type="caution">
    <text evidence="1">The sequence shown here is derived from an EMBL/GenBank/DDBJ whole genome shotgun (WGS) entry which is preliminary data.</text>
</comment>
<evidence type="ECO:0000313" key="1">
    <source>
        <dbReference type="EMBL" id="MPN28320.1"/>
    </source>
</evidence>
<reference evidence="1" key="1">
    <citation type="submission" date="2019-08" db="EMBL/GenBank/DDBJ databases">
        <authorList>
            <person name="Kucharzyk K."/>
            <person name="Murdoch R.W."/>
            <person name="Higgins S."/>
            <person name="Loffler F."/>
        </authorList>
    </citation>
    <scope>NUCLEOTIDE SEQUENCE</scope>
</reference>
<organism evidence="1">
    <name type="scientific">bioreactor metagenome</name>
    <dbReference type="NCBI Taxonomy" id="1076179"/>
    <lineage>
        <taxon>unclassified sequences</taxon>
        <taxon>metagenomes</taxon>
        <taxon>ecological metagenomes</taxon>
    </lineage>
</organism>
<dbReference type="EMBL" id="VSSQ01078569">
    <property type="protein sequence ID" value="MPN28320.1"/>
    <property type="molecule type" value="Genomic_DNA"/>
</dbReference>
<name>A0A645GQ20_9ZZZZ</name>